<dbReference type="EMBL" id="JAUSTB010000002">
    <property type="protein sequence ID" value="MDQ0144888.1"/>
    <property type="molecule type" value="Genomic_DNA"/>
</dbReference>
<dbReference type="InterPro" id="IPR050241">
    <property type="entry name" value="NAD-cap_RNA_hydrolase_NudC"/>
</dbReference>
<dbReference type="InterPro" id="IPR000086">
    <property type="entry name" value="NUDIX_hydrolase_dom"/>
</dbReference>
<dbReference type="GO" id="GO:0035529">
    <property type="term" value="F:NADH pyrophosphatase activity"/>
    <property type="evidence" value="ECO:0007669"/>
    <property type="project" value="TreeGrafter"/>
</dbReference>
<dbReference type="GO" id="GO:0019677">
    <property type="term" value="P:NAD+ catabolic process"/>
    <property type="evidence" value="ECO:0007669"/>
    <property type="project" value="TreeGrafter"/>
</dbReference>
<dbReference type="NCBIfam" id="NF001299">
    <property type="entry name" value="PRK00241.1"/>
    <property type="match status" value="1"/>
</dbReference>
<evidence type="ECO:0000256" key="6">
    <source>
        <dbReference type="ARBA" id="ARBA00022801"/>
    </source>
</evidence>
<dbReference type="PRINTS" id="PR00502">
    <property type="entry name" value="NUDIXFAMILY"/>
</dbReference>
<dbReference type="Pfam" id="PF09297">
    <property type="entry name" value="Zn_ribbon_NUD"/>
    <property type="match status" value="1"/>
</dbReference>
<evidence type="ECO:0000256" key="8">
    <source>
        <dbReference type="ARBA" id="ARBA00023027"/>
    </source>
</evidence>
<dbReference type="RefSeq" id="WP_307357370.1">
    <property type="nucleotide sequence ID" value="NZ_JAUSTB010000002.1"/>
</dbReference>
<comment type="cofactor">
    <cofactor evidence="1">
        <name>Mg(2+)</name>
        <dbReference type="ChEBI" id="CHEBI:18420"/>
    </cofactor>
</comment>
<evidence type="ECO:0000313" key="12">
    <source>
        <dbReference type="EMBL" id="MDQ0144888.1"/>
    </source>
</evidence>
<protein>
    <recommendedName>
        <fullName evidence="4">NAD(+) diphosphatase</fullName>
        <ecNumber evidence="4">3.6.1.22</ecNumber>
    </recommendedName>
</protein>
<comment type="cofactor">
    <cofactor evidence="2">
        <name>Zn(2+)</name>
        <dbReference type="ChEBI" id="CHEBI:29105"/>
    </cofactor>
</comment>
<evidence type="ECO:0000313" key="13">
    <source>
        <dbReference type="Proteomes" id="UP001239267"/>
    </source>
</evidence>
<dbReference type="GO" id="GO:0005829">
    <property type="term" value="C:cytosol"/>
    <property type="evidence" value="ECO:0007669"/>
    <property type="project" value="TreeGrafter"/>
</dbReference>
<dbReference type="Pfam" id="PF00293">
    <property type="entry name" value="NUDIX"/>
    <property type="match status" value="1"/>
</dbReference>
<dbReference type="PANTHER" id="PTHR42904:SF6">
    <property type="entry name" value="NAD-CAPPED RNA HYDROLASE NUDT12"/>
    <property type="match status" value="1"/>
</dbReference>
<keyword evidence="5" id="KW-0479">Metal-binding</keyword>
<dbReference type="CDD" id="cd03429">
    <property type="entry name" value="NUDIX_NADH_pyrophosphatase_Nudt13"/>
    <property type="match status" value="1"/>
</dbReference>
<dbReference type="AlphaFoldDB" id="A0AAJ1SV09"/>
<dbReference type="InterPro" id="IPR020476">
    <property type="entry name" value="Nudix_hydrolase"/>
</dbReference>
<sequence>MSHTESVLPVHQAVPAPLPANHLVDTLLPVRPALVDRGSAARIRPGMIDDLLAGTDAVAAILSRRQGLVRGSNLVLVNARELLDRLQEAGSAPELVVYLGSALPAADIPAGTELLLFVLPAPPEPGTAGIPADASWAGFREVAGGLTATSTALFVEASAIANWHSAHTHCPRCGTPTDVEAGGWVRRCPADNSEHYPRTDPAIIVTVVGPDGRLLLGGGGPVDARNYSTLAGFVEPGESLEEAVVREIHEEVGVRVTGCQYLGSQSWPFPASLMLGFTAVTEDAQATPDGVEVTRARWFSREELQEAVLSGEITISSRLSIARSLIEHWYGGRIQDLAGA</sequence>
<keyword evidence="6 10" id="KW-0378">Hydrolase</keyword>
<name>A0AAJ1SV09_9MICC</name>
<dbReference type="GO" id="GO:0006742">
    <property type="term" value="P:NADP+ catabolic process"/>
    <property type="evidence" value="ECO:0007669"/>
    <property type="project" value="TreeGrafter"/>
</dbReference>
<feature type="domain" description="Nudix hydrolase" evidence="11">
    <location>
        <begin position="197"/>
        <end position="321"/>
    </location>
</feature>
<evidence type="ECO:0000256" key="9">
    <source>
        <dbReference type="ARBA" id="ARBA00023679"/>
    </source>
</evidence>
<gene>
    <name evidence="12" type="ORF">J2T23_000771</name>
</gene>
<evidence type="ECO:0000256" key="2">
    <source>
        <dbReference type="ARBA" id="ARBA00001947"/>
    </source>
</evidence>
<keyword evidence="7" id="KW-0460">Magnesium</keyword>
<dbReference type="GO" id="GO:0046872">
    <property type="term" value="F:metal ion binding"/>
    <property type="evidence" value="ECO:0007669"/>
    <property type="project" value="UniProtKB-KW"/>
</dbReference>
<dbReference type="Proteomes" id="UP001239267">
    <property type="component" value="Unassembled WGS sequence"/>
</dbReference>
<comment type="caution">
    <text evidence="12">The sequence shown here is derived from an EMBL/GenBank/DDBJ whole genome shotgun (WGS) entry which is preliminary data.</text>
</comment>
<comment type="similarity">
    <text evidence="3">Belongs to the Nudix hydrolase family. NudC subfamily.</text>
</comment>
<organism evidence="12 13">
    <name type="scientific">Pseudarthrobacter niigatensis</name>
    <dbReference type="NCBI Taxonomy" id="369935"/>
    <lineage>
        <taxon>Bacteria</taxon>
        <taxon>Bacillati</taxon>
        <taxon>Actinomycetota</taxon>
        <taxon>Actinomycetes</taxon>
        <taxon>Micrococcales</taxon>
        <taxon>Micrococcaceae</taxon>
        <taxon>Pseudarthrobacter</taxon>
    </lineage>
</organism>
<reference evidence="12 13" key="1">
    <citation type="submission" date="2023-07" db="EMBL/GenBank/DDBJ databases">
        <title>Sorghum-associated microbial communities from plants grown in Nebraska, USA.</title>
        <authorList>
            <person name="Schachtman D."/>
        </authorList>
    </citation>
    <scope>NUCLEOTIDE SEQUENCE [LARGE SCALE GENOMIC DNA]</scope>
    <source>
        <strain evidence="12 13">DS1001</strain>
    </source>
</reference>
<proteinExistence type="inferred from homology"/>
<dbReference type="PANTHER" id="PTHR42904">
    <property type="entry name" value="NUDIX HYDROLASE, NUDC SUBFAMILY"/>
    <property type="match status" value="1"/>
</dbReference>
<dbReference type="SUPFAM" id="SSF55811">
    <property type="entry name" value="Nudix"/>
    <property type="match status" value="1"/>
</dbReference>
<keyword evidence="13" id="KW-1185">Reference proteome</keyword>
<accession>A0AAJ1SV09</accession>
<evidence type="ECO:0000256" key="3">
    <source>
        <dbReference type="ARBA" id="ARBA00009595"/>
    </source>
</evidence>
<dbReference type="EC" id="3.6.1.22" evidence="4"/>
<evidence type="ECO:0000256" key="1">
    <source>
        <dbReference type="ARBA" id="ARBA00001946"/>
    </source>
</evidence>
<evidence type="ECO:0000256" key="5">
    <source>
        <dbReference type="ARBA" id="ARBA00022723"/>
    </source>
</evidence>
<evidence type="ECO:0000256" key="4">
    <source>
        <dbReference type="ARBA" id="ARBA00012381"/>
    </source>
</evidence>
<dbReference type="PROSITE" id="PS00893">
    <property type="entry name" value="NUDIX_BOX"/>
    <property type="match status" value="1"/>
</dbReference>
<dbReference type="PROSITE" id="PS51462">
    <property type="entry name" value="NUDIX"/>
    <property type="match status" value="1"/>
</dbReference>
<dbReference type="InterPro" id="IPR049734">
    <property type="entry name" value="NudC-like_C"/>
</dbReference>
<evidence type="ECO:0000256" key="10">
    <source>
        <dbReference type="RuleBase" id="RU003476"/>
    </source>
</evidence>
<dbReference type="InterPro" id="IPR015797">
    <property type="entry name" value="NUDIX_hydrolase-like_dom_sf"/>
</dbReference>
<dbReference type="InterPro" id="IPR015376">
    <property type="entry name" value="Znr_NADH_PPase"/>
</dbReference>
<dbReference type="InterPro" id="IPR020084">
    <property type="entry name" value="NUDIX_hydrolase_CS"/>
</dbReference>
<dbReference type="Gene3D" id="3.90.79.10">
    <property type="entry name" value="Nucleoside Triphosphate Pyrophosphohydrolase"/>
    <property type="match status" value="1"/>
</dbReference>
<keyword evidence="8" id="KW-0520">NAD</keyword>
<evidence type="ECO:0000259" key="11">
    <source>
        <dbReference type="PROSITE" id="PS51462"/>
    </source>
</evidence>
<comment type="catalytic activity">
    <reaction evidence="9">
        <text>a 5'-end NAD(+)-phospho-ribonucleoside in mRNA + H2O = a 5'-end phospho-adenosine-phospho-ribonucleoside in mRNA + beta-nicotinamide D-ribonucleotide + 2 H(+)</text>
        <dbReference type="Rhea" id="RHEA:60876"/>
        <dbReference type="Rhea" id="RHEA-COMP:15698"/>
        <dbReference type="Rhea" id="RHEA-COMP:15719"/>
        <dbReference type="ChEBI" id="CHEBI:14649"/>
        <dbReference type="ChEBI" id="CHEBI:15377"/>
        <dbReference type="ChEBI" id="CHEBI:15378"/>
        <dbReference type="ChEBI" id="CHEBI:144029"/>
        <dbReference type="ChEBI" id="CHEBI:144051"/>
    </reaction>
    <physiologicalReaction direction="left-to-right" evidence="9">
        <dbReference type="Rhea" id="RHEA:60877"/>
    </physiologicalReaction>
</comment>
<evidence type="ECO:0000256" key="7">
    <source>
        <dbReference type="ARBA" id="ARBA00022842"/>
    </source>
</evidence>
<dbReference type="Gene3D" id="3.90.79.20">
    <property type="match status" value="1"/>
</dbReference>